<accession>A0A7J0EVG5</accession>
<evidence type="ECO:0000313" key="9">
    <source>
        <dbReference type="Proteomes" id="UP000585474"/>
    </source>
</evidence>
<keyword evidence="9" id="KW-1185">Reference proteome</keyword>
<reference evidence="8 9" key="1">
    <citation type="submission" date="2019-07" db="EMBL/GenBank/DDBJ databases">
        <title>De Novo Assembly of kiwifruit Actinidia rufa.</title>
        <authorList>
            <person name="Sugita-Konishi S."/>
            <person name="Sato K."/>
            <person name="Mori E."/>
            <person name="Abe Y."/>
            <person name="Kisaki G."/>
            <person name="Hamano K."/>
            <person name="Suezawa K."/>
            <person name="Otani M."/>
            <person name="Fukuda T."/>
            <person name="Manabe T."/>
            <person name="Gomi K."/>
            <person name="Tabuchi M."/>
            <person name="Akimitsu K."/>
            <person name="Kataoka I."/>
        </authorList>
    </citation>
    <scope>NUCLEOTIDE SEQUENCE [LARGE SCALE GENOMIC DNA]</scope>
    <source>
        <strain evidence="9">cv. Fuchu</strain>
    </source>
</reference>
<dbReference type="SUPFAM" id="SSF57850">
    <property type="entry name" value="RING/U-box"/>
    <property type="match status" value="1"/>
</dbReference>
<dbReference type="GO" id="GO:0061630">
    <property type="term" value="F:ubiquitin protein ligase activity"/>
    <property type="evidence" value="ECO:0007669"/>
    <property type="project" value="UniProtKB-UniRule"/>
</dbReference>
<evidence type="ECO:0000313" key="8">
    <source>
        <dbReference type="EMBL" id="GFY89587.1"/>
    </source>
</evidence>
<dbReference type="FunFam" id="3.30.40.10:FF:001168">
    <property type="entry name" value="U-box domain-containing protein 31"/>
    <property type="match status" value="1"/>
</dbReference>
<organism evidence="8 9">
    <name type="scientific">Actinidia rufa</name>
    <dbReference type="NCBI Taxonomy" id="165716"/>
    <lineage>
        <taxon>Eukaryota</taxon>
        <taxon>Viridiplantae</taxon>
        <taxon>Streptophyta</taxon>
        <taxon>Embryophyta</taxon>
        <taxon>Tracheophyta</taxon>
        <taxon>Spermatophyta</taxon>
        <taxon>Magnoliopsida</taxon>
        <taxon>eudicotyledons</taxon>
        <taxon>Gunneridae</taxon>
        <taxon>Pentapetalae</taxon>
        <taxon>asterids</taxon>
        <taxon>Ericales</taxon>
        <taxon>Actinidiaceae</taxon>
        <taxon>Actinidia</taxon>
    </lineage>
</organism>
<dbReference type="InterPro" id="IPR016024">
    <property type="entry name" value="ARM-type_fold"/>
</dbReference>
<dbReference type="InterPro" id="IPR013083">
    <property type="entry name" value="Znf_RING/FYVE/PHD"/>
</dbReference>
<keyword evidence="3 5" id="KW-0808">Transferase</keyword>
<dbReference type="InterPro" id="IPR011989">
    <property type="entry name" value="ARM-like"/>
</dbReference>
<dbReference type="AlphaFoldDB" id="A0A7J0EVG5"/>
<dbReference type="GO" id="GO:0016567">
    <property type="term" value="P:protein ubiquitination"/>
    <property type="evidence" value="ECO:0007669"/>
    <property type="project" value="UniProtKB-UniRule"/>
</dbReference>
<dbReference type="Pfam" id="PF25598">
    <property type="entry name" value="ARM_PUB"/>
    <property type="match status" value="1"/>
</dbReference>
<evidence type="ECO:0000256" key="5">
    <source>
        <dbReference type="RuleBase" id="RU369093"/>
    </source>
</evidence>
<dbReference type="Proteomes" id="UP000585474">
    <property type="component" value="Unassembled WGS sequence"/>
</dbReference>
<dbReference type="CDD" id="cd16664">
    <property type="entry name" value="RING-Ubox_PUB"/>
    <property type="match status" value="1"/>
</dbReference>
<comment type="function">
    <text evidence="5">Functions as an E3 ubiquitin ligase.</text>
</comment>
<dbReference type="PROSITE" id="PS51698">
    <property type="entry name" value="U_BOX"/>
    <property type="match status" value="1"/>
</dbReference>
<proteinExistence type="predicted"/>
<feature type="region of interest" description="Disordered" evidence="6">
    <location>
        <begin position="293"/>
        <end position="317"/>
    </location>
</feature>
<dbReference type="PANTHER" id="PTHR22849">
    <property type="entry name" value="WDSAM1 PROTEIN"/>
    <property type="match status" value="1"/>
</dbReference>
<dbReference type="InterPro" id="IPR058678">
    <property type="entry name" value="ARM_PUB"/>
</dbReference>
<dbReference type="PANTHER" id="PTHR22849:SF112">
    <property type="entry name" value="U-BOX DOMAIN-CONTAINING PROTEIN 26"/>
    <property type="match status" value="1"/>
</dbReference>
<comment type="catalytic activity">
    <reaction evidence="1 5">
        <text>S-ubiquitinyl-[E2 ubiquitin-conjugating enzyme]-L-cysteine + [acceptor protein]-L-lysine = [E2 ubiquitin-conjugating enzyme]-L-cysteine + N(6)-ubiquitinyl-[acceptor protein]-L-lysine.</text>
        <dbReference type="EC" id="2.3.2.27"/>
    </reaction>
</comment>
<evidence type="ECO:0000256" key="4">
    <source>
        <dbReference type="ARBA" id="ARBA00022786"/>
    </source>
</evidence>
<evidence type="ECO:0000259" key="7">
    <source>
        <dbReference type="PROSITE" id="PS51698"/>
    </source>
</evidence>
<dbReference type="EMBL" id="BJWL01000006">
    <property type="protein sequence ID" value="GFY89587.1"/>
    <property type="molecule type" value="Genomic_DNA"/>
</dbReference>
<dbReference type="Pfam" id="PF04564">
    <property type="entry name" value="U-box"/>
    <property type="match status" value="1"/>
</dbReference>
<dbReference type="InterPro" id="IPR003613">
    <property type="entry name" value="Ubox_domain"/>
</dbReference>
<feature type="region of interest" description="Disordered" evidence="6">
    <location>
        <begin position="337"/>
        <end position="366"/>
    </location>
</feature>
<name>A0A7J0EVG5_9ERIC</name>
<comment type="caution">
    <text evidence="8">The sequence shown here is derived from an EMBL/GenBank/DDBJ whole genome shotgun (WGS) entry which is preliminary data.</text>
</comment>
<feature type="domain" description="U-box" evidence="7">
    <location>
        <begin position="13"/>
        <end position="87"/>
    </location>
</feature>
<dbReference type="InterPro" id="IPR045210">
    <property type="entry name" value="RING-Ubox_PUB"/>
</dbReference>
<dbReference type="SMART" id="SM00504">
    <property type="entry name" value="Ubox"/>
    <property type="match status" value="1"/>
</dbReference>
<gene>
    <name evidence="8" type="ORF">Acr_06g0015270</name>
</gene>
<dbReference type="InterPro" id="IPR045185">
    <property type="entry name" value="PUB22/23/24-like"/>
</dbReference>
<dbReference type="Gene3D" id="3.30.40.10">
    <property type="entry name" value="Zinc/RING finger domain, C3HC4 (zinc finger)"/>
    <property type="match status" value="1"/>
</dbReference>
<dbReference type="Gene3D" id="1.25.10.10">
    <property type="entry name" value="Leucine-rich Repeat Variant"/>
    <property type="match status" value="1"/>
</dbReference>
<comment type="pathway">
    <text evidence="2 5">Protein modification; protein ubiquitination.</text>
</comment>
<evidence type="ECO:0000256" key="2">
    <source>
        <dbReference type="ARBA" id="ARBA00004906"/>
    </source>
</evidence>
<evidence type="ECO:0000256" key="6">
    <source>
        <dbReference type="SAM" id="MobiDB-lite"/>
    </source>
</evidence>
<evidence type="ECO:0000256" key="3">
    <source>
        <dbReference type="ARBA" id="ARBA00022679"/>
    </source>
</evidence>
<dbReference type="UniPathway" id="UPA00143"/>
<protein>
    <recommendedName>
        <fullName evidence="5 7">U-box domain-containing protein</fullName>
        <ecNumber evidence="5">2.3.2.27</ecNumber>
    </recommendedName>
    <alternativeName>
        <fullName evidence="5">RING-type E3 ubiquitin transferase PUB</fullName>
    </alternativeName>
</protein>
<dbReference type="SUPFAM" id="SSF48371">
    <property type="entry name" value="ARM repeat"/>
    <property type="match status" value="1"/>
</dbReference>
<keyword evidence="4 5" id="KW-0833">Ubl conjugation pathway</keyword>
<dbReference type="EC" id="2.3.2.27" evidence="5"/>
<sequence>MPGSVEPLDVGVQIPYHFRCPISLELMCDPVTASTGQTYDRASIESWLATGNTTCPVTRVALTDFTFIPNHTLRRLIQEWCVANRSFGVERIPTPKQPADPATVRTLLSQASSESTHVNSRVSALRRLRGLARDSDKNRSVIAAHNAREVLLSIVFSNTDSDSSELNHESLAILSMFPLSESECAFVASDSERVGYLVSLLFHSSLDVRVNSAALIEVVVAGTRSPELRSQICNVDRIYAGIVGIFNVPLAHPRALKIGIKALFALCLVKQHRHKASAGDGGAPLPDPAGVRGVRSARADGAAAGKDHPEGVGSGDGVRRRGAAVALLSFGAVREGGGDGRGSDAAAPLGPERLHGEGEAEGADASETAPEFVAGGFHSQLRRLRLQRRRRSCVGITQFLANKVGPRGLIPHPKMGKVVRVRERMEPLGTKAGTPDGYCYTVNSAVPYSRTRYKPLYTGLARVEISAKLSLQSKAQGTSAPKLGAVITGDNYPQWPAANPEMCQETKGDLHVRVPLDSPHARMETSAVNDGLLAKPQGHDWVNCLVTNTAVDTYEHTPSCSLFSDKTTNASRHALS</sequence>
<dbReference type="OrthoDB" id="10064100at2759"/>
<evidence type="ECO:0000256" key="1">
    <source>
        <dbReference type="ARBA" id="ARBA00000900"/>
    </source>
</evidence>